<evidence type="ECO:0000313" key="1">
    <source>
        <dbReference type="EMBL" id="KAF5897756.1"/>
    </source>
</evidence>
<comment type="caution">
    <text evidence="1">The sequence shown here is derived from an EMBL/GenBank/DDBJ whole genome shotgun (WGS) entry which is preliminary data.</text>
</comment>
<accession>A0A8J4U393</accession>
<sequence length="65" mass="7784">MQIRTGVDFVYHLQKPRMFWPFGVRRDRAPVLSCQHQYSEWLASRHEASLLPMKEDLALWINTIL</sequence>
<dbReference type="OrthoDB" id="2250192at2759"/>
<evidence type="ECO:0000313" key="2">
    <source>
        <dbReference type="Proteomes" id="UP000727407"/>
    </source>
</evidence>
<dbReference type="Proteomes" id="UP000727407">
    <property type="component" value="Unassembled WGS sequence"/>
</dbReference>
<reference evidence="1" key="1">
    <citation type="submission" date="2020-07" db="EMBL/GenBank/DDBJ databases">
        <title>Clarias magur genome sequencing, assembly and annotation.</title>
        <authorList>
            <person name="Kushwaha B."/>
            <person name="Kumar R."/>
            <person name="Das P."/>
            <person name="Joshi C.G."/>
            <person name="Kumar D."/>
            <person name="Nagpure N.S."/>
            <person name="Pandey M."/>
            <person name="Agarwal S."/>
            <person name="Srivastava S."/>
            <person name="Singh M."/>
            <person name="Sahoo L."/>
            <person name="Jayasankar P."/>
            <person name="Meher P.K."/>
            <person name="Koringa P.G."/>
            <person name="Iquebal M.A."/>
            <person name="Das S.P."/>
            <person name="Bit A."/>
            <person name="Patnaik S."/>
            <person name="Patel N."/>
            <person name="Shah T.M."/>
            <person name="Hinsu A."/>
            <person name="Jena J.K."/>
        </authorList>
    </citation>
    <scope>NUCLEOTIDE SEQUENCE</scope>
    <source>
        <strain evidence="1">CIFAMagur01</strain>
        <tissue evidence="1">Testis</tissue>
    </source>
</reference>
<dbReference type="EMBL" id="QNUK01000222">
    <property type="protein sequence ID" value="KAF5897756.1"/>
    <property type="molecule type" value="Genomic_DNA"/>
</dbReference>
<dbReference type="AlphaFoldDB" id="A0A8J4U393"/>
<protein>
    <submittedName>
        <fullName evidence="1">Growth arrest-specific protein 2-like</fullName>
    </submittedName>
</protein>
<feature type="non-terminal residue" evidence="1">
    <location>
        <position position="1"/>
    </location>
</feature>
<gene>
    <name evidence="1" type="primary">gas2b</name>
    <name evidence="1" type="ORF">DAT39_012531</name>
</gene>
<name>A0A8J4U393_CLAMG</name>
<organism evidence="1 2">
    <name type="scientific">Clarias magur</name>
    <name type="common">Asian catfish</name>
    <name type="synonym">Macropteronotus magur</name>
    <dbReference type="NCBI Taxonomy" id="1594786"/>
    <lineage>
        <taxon>Eukaryota</taxon>
        <taxon>Metazoa</taxon>
        <taxon>Chordata</taxon>
        <taxon>Craniata</taxon>
        <taxon>Vertebrata</taxon>
        <taxon>Euteleostomi</taxon>
        <taxon>Actinopterygii</taxon>
        <taxon>Neopterygii</taxon>
        <taxon>Teleostei</taxon>
        <taxon>Ostariophysi</taxon>
        <taxon>Siluriformes</taxon>
        <taxon>Clariidae</taxon>
        <taxon>Clarias</taxon>
    </lineage>
</organism>
<proteinExistence type="predicted"/>
<keyword evidence="2" id="KW-1185">Reference proteome</keyword>